<dbReference type="InterPro" id="IPR007822">
    <property type="entry name" value="LANC-like"/>
</dbReference>
<evidence type="ECO:0000313" key="2">
    <source>
        <dbReference type="EMBL" id="TVT61974.1"/>
    </source>
</evidence>
<evidence type="ECO:0000256" key="1">
    <source>
        <dbReference type="PIRSR" id="PIRSR607822-1"/>
    </source>
</evidence>
<dbReference type="RefSeq" id="WP_144585211.1">
    <property type="nucleotide sequence ID" value="NZ_VJWX01000007.1"/>
</dbReference>
<reference evidence="2 3" key="2">
    <citation type="submission" date="2019-08" db="EMBL/GenBank/DDBJ databases">
        <title>Amycolatopsis acidicola sp. nov., isolated from peat swamp forest soil.</title>
        <authorList>
            <person name="Srisuk N."/>
        </authorList>
    </citation>
    <scope>NUCLEOTIDE SEQUENCE [LARGE SCALE GENOMIC DNA]</scope>
    <source>
        <strain evidence="2 3">TBRC 6029</strain>
    </source>
</reference>
<keyword evidence="1" id="KW-0862">Zinc</keyword>
<dbReference type="Pfam" id="PF05147">
    <property type="entry name" value="LANC_like"/>
    <property type="match status" value="1"/>
</dbReference>
<dbReference type="SMART" id="SM01260">
    <property type="entry name" value="LANC_like"/>
    <property type="match status" value="1"/>
</dbReference>
<dbReference type="EMBL" id="VJWX01000007">
    <property type="protein sequence ID" value="TVT61974.1"/>
    <property type="molecule type" value="Genomic_DNA"/>
</dbReference>
<sequence length="416" mass="44127">MTSPLISPPAVPHAAKRAALLETLARPLQQPPAGSGVVGQSLARGSAGIALWHIECAHADVGARQRVHTWVRTALAEPVSTSAIAGLFAGLPAIAFLLDVAETVIPDYRSAVEKCHAHLIRLTHRRVTAAMARIDRGELPGFAEYDLLHGLTGIGQLLLHFLPGTDALARVLTYLVRLTEPLRIDGDLLPGWWVAHDPDPLLPTPGGHTNLGLAHGISGPLALLAMALRAGITVDGHREAIDIICAHLDRWRCHTETGCWWPYWINRGDYARGGIEQTGPGRPSWCYGTPGITRACQLAALATRDTSRQRTAEAALAACLADEVQLDLITDLGLCHGWAGLYCTVGRAAADADNPALAAQLPHLAQRLIQHAAATRPPDHGLLDGTAGIALALSAITDNGAVAVPRSGWDRCLLIA</sequence>
<comment type="caution">
    <text evidence="2">The sequence shown here is derived from an EMBL/GenBank/DDBJ whole genome shotgun (WGS) entry which is preliminary data.</text>
</comment>
<keyword evidence="3" id="KW-1185">Reference proteome</keyword>
<accession>A0A558DLW9</accession>
<proteinExistence type="predicted"/>
<organism evidence="2 3">
    <name type="scientific">Amycolatopsis rhizosphaerae</name>
    <dbReference type="NCBI Taxonomy" id="2053003"/>
    <lineage>
        <taxon>Bacteria</taxon>
        <taxon>Bacillati</taxon>
        <taxon>Actinomycetota</taxon>
        <taxon>Actinomycetes</taxon>
        <taxon>Pseudonocardiales</taxon>
        <taxon>Pseudonocardiaceae</taxon>
        <taxon>Amycolatopsis</taxon>
    </lineage>
</organism>
<dbReference type="PRINTS" id="PR01955">
    <property type="entry name" value="LANCFRANKIA"/>
</dbReference>
<reference evidence="2 3" key="1">
    <citation type="submission" date="2019-07" db="EMBL/GenBank/DDBJ databases">
        <authorList>
            <person name="Duangmal K."/>
            <person name="Teo W.F.A."/>
        </authorList>
    </citation>
    <scope>NUCLEOTIDE SEQUENCE [LARGE SCALE GENOMIC DNA]</scope>
    <source>
        <strain evidence="2 3">TBRC 6029</strain>
    </source>
</reference>
<feature type="binding site" evidence="1">
    <location>
        <position position="335"/>
    </location>
    <ligand>
        <name>Zn(2+)</name>
        <dbReference type="ChEBI" id="CHEBI:29105"/>
    </ligand>
</feature>
<evidence type="ECO:0000313" key="3">
    <source>
        <dbReference type="Proteomes" id="UP000320011"/>
    </source>
</evidence>
<protein>
    <submittedName>
        <fullName evidence="2">Lanthionine synthetase</fullName>
    </submittedName>
</protein>
<dbReference type="GO" id="GO:0031179">
    <property type="term" value="P:peptide modification"/>
    <property type="evidence" value="ECO:0007669"/>
    <property type="project" value="InterPro"/>
</dbReference>
<name>A0A558DLW9_9PSEU</name>
<feature type="binding site" evidence="1">
    <location>
        <position position="336"/>
    </location>
    <ligand>
        <name>Zn(2+)</name>
        <dbReference type="ChEBI" id="CHEBI:29105"/>
    </ligand>
</feature>
<dbReference type="OrthoDB" id="1882482at2"/>
<feature type="binding site" evidence="1">
    <location>
        <position position="286"/>
    </location>
    <ligand>
        <name>Zn(2+)</name>
        <dbReference type="ChEBI" id="CHEBI:29105"/>
    </ligand>
</feature>
<keyword evidence="1" id="KW-0479">Metal-binding</keyword>
<dbReference type="SUPFAM" id="SSF158745">
    <property type="entry name" value="LanC-like"/>
    <property type="match status" value="1"/>
</dbReference>
<dbReference type="GO" id="GO:0046872">
    <property type="term" value="F:metal ion binding"/>
    <property type="evidence" value="ECO:0007669"/>
    <property type="project" value="UniProtKB-KW"/>
</dbReference>
<dbReference type="PRINTS" id="PR01950">
    <property type="entry name" value="LANCSUPER"/>
</dbReference>
<dbReference type="Gene3D" id="1.50.10.20">
    <property type="match status" value="1"/>
</dbReference>
<dbReference type="InterPro" id="IPR033889">
    <property type="entry name" value="LanC"/>
</dbReference>
<dbReference type="Proteomes" id="UP000320011">
    <property type="component" value="Unassembled WGS sequence"/>
</dbReference>
<dbReference type="CDD" id="cd04793">
    <property type="entry name" value="LanC"/>
    <property type="match status" value="1"/>
</dbReference>
<dbReference type="AlphaFoldDB" id="A0A558DLW9"/>
<gene>
    <name evidence="2" type="ORF">FNH05_01705</name>
</gene>